<evidence type="ECO:0000256" key="8">
    <source>
        <dbReference type="SAM" id="Phobius"/>
    </source>
</evidence>
<comment type="subcellular location">
    <subcellularLocation>
        <location evidence="1 7">Membrane</location>
        <topology evidence="1 7">Multi-pass membrane protein</topology>
    </subcellularLocation>
</comment>
<keyword evidence="3 7" id="KW-0812">Transmembrane</keyword>
<keyword evidence="6 8" id="KW-0472">Membrane</keyword>
<evidence type="ECO:0000256" key="6">
    <source>
        <dbReference type="ARBA" id="ARBA00023136"/>
    </source>
</evidence>
<feature type="chain" id="PRO_5040993116" evidence="9">
    <location>
        <begin position="23"/>
        <end position="408"/>
    </location>
</feature>
<feature type="transmembrane region" description="Helical" evidence="8">
    <location>
        <begin position="148"/>
        <end position="166"/>
    </location>
</feature>
<organism evidence="10 11">
    <name type="scientific">Desmophyllum pertusum</name>
    <dbReference type="NCBI Taxonomy" id="174260"/>
    <lineage>
        <taxon>Eukaryota</taxon>
        <taxon>Metazoa</taxon>
        <taxon>Cnidaria</taxon>
        <taxon>Anthozoa</taxon>
        <taxon>Hexacorallia</taxon>
        <taxon>Scleractinia</taxon>
        <taxon>Caryophylliina</taxon>
        <taxon>Caryophylliidae</taxon>
        <taxon>Desmophyllum</taxon>
    </lineage>
</organism>
<dbReference type="OrthoDB" id="8904098at2759"/>
<comment type="caution">
    <text evidence="10">The sequence shown here is derived from an EMBL/GenBank/DDBJ whole genome shotgun (WGS) entry which is preliminary data.</text>
</comment>
<feature type="transmembrane region" description="Helical" evidence="8">
    <location>
        <begin position="229"/>
        <end position="247"/>
    </location>
</feature>
<dbReference type="GO" id="GO:0016020">
    <property type="term" value="C:membrane"/>
    <property type="evidence" value="ECO:0007669"/>
    <property type="project" value="UniProtKB-SubCell"/>
</dbReference>
<feature type="transmembrane region" description="Helical" evidence="8">
    <location>
        <begin position="71"/>
        <end position="90"/>
    </location>
</feature>
<evidence type="ECO:0000256" key="3">
    <source>
        <dbReference type="ARBA" id="ARBA00022692"/>
    </source>
</evidence>
<dbReference type="PROSITE" id="PS01023">
    <property type="entry name" value="PTR2_2"/>
    <property type="match status" value="1"/>
</dbReference>
<evidence type="ECO:0000313" key="11">
    <source>
        <dbReference type="Proteomes" id="UP001163046"/>
    </source>
</evidence>
<dbReference type="GO" id="GO:0006857">
    <property type="term" value="P:oligopeptide transport"/>
    <property type="evidence" value="ECO:0007669"/>
    <property type="project" value="InterPro"/>
</dbReference>
<dbReference type="AlphaFoldDB" id="A0A9W9YZP2"/>
<feature type="signal peptide" evidence="9">
    <location>
        <begin position="1"/>
        <end position="22"/>
    </location>
</feature>
<keyword evidence="4" id="KW-0571">Peptide transport</keyword>
<dbReference type="InterPro" id="IPR018456">
    <property type="entry name" value="PTR2_symporter_CS"/>
</dbReference>
<dbReference type="InterPro" id="IPR036259">
    <property type="entry name" value="MFS_trans_sf"/>
</dbReference>
<feature type="transmembrane region" description="Helical" evidence="8">
    <location>
        <begin position="313"/>
        <end position="337"/>
    </location>
</feature>
<keyword evidence="4" id="KW-0653">Protein transport</keyword>
<dbReference type="InterPro" id="IPR000109">
    <property type="entry name" value="POT_fam"/>
</dbReference>
<sequence length="408" mass="45282">MRLVYFVLALVMIAFGTGGIKANVSPFGADQVYQDGPRAVQAFFNWFYWFINIGSLIAFTVVVGVQQSNVFYGYCITAGTMFLAVIAFLAGRNKYLTKPPGGSQLTETVNVIRNAVRNRRQNAGRWLDGAKSRFGGKFSEVQVEDVKALLRVIAVFIFFIAYWTIYSQMQTTFLIQATYMKLKFDDFTVPAASLSIFDIVAVLTLIPIMDHVVYPLLNYCGIRFTPLRRIGVGMLLAAASVVVAGVIEIKRRNVWKDGGFHNQTVFNEPRNASSLGIFWQVPQFVLIGSSEVLTSITGLEFAYSQAPKCLQGLVMGAFLVTSGLGSYVASILVIIVRSASDTDWYPSTDPNNGHLEYFFFLLAGLMMVNFVVFLYVASSYQYKASPKRTDETVKDWDTSQTADGDPSV</sequence>
<dbReference type="Proteomes" id="UP001163046">
    <property type="component" value="Unassembled WGS sequence"/>
</dbReference>
<keyword evidence="5 8" id="KW-1133">Transmembrane helix</keyword>
<dbReference type="SUPFAM" id="SSF103473">
    <property type="entry name" value="MFS general substrate transporter"/>
    <property type="match status" value="1"/>
</dbReference>
<dbReference type="Pfam" id="PF00854">
    <property type="entry name" value="PTR2"/>
    <property type="match status" value="1"/>
</dbReference>
<comment type="similarity">
    <text evidence="2 7">Belongs to the major facilitator superfamily. Proton-dependent oligopeptide transporter (POT/PTR) (TC 2.A.17) family.</text>
</comment>
<evidence type="ECO:0000256" key="5">
    <source>
        <dbReference type="ARBA" id="ARBA00022989"/>
    </source>
</evidence>
<proteinExistence type="inferred from homology"/>
<feature type="transmembrane region" description="Helical" evidence="8">
    <location>
        <begin position="357"/>
        <end position="378"/>
    </location>
</feature>
<keyword evidence="7" id="KW-0813">Transport</keyword>
<feature type="transmembrane region" description="Helical" evidence="8">
    <location>
        <begin position="46"/>
        <end position="64"/>
    </location>
</feature>
<evidence type="ECO:0000313" key="10">
    <source>
        <dbReference type="EMBL" id="KAJ7372467.1"/>
    </source>
</evidence>
<gene>
    <name evidence="10" type="ORF">OS493_018974</name>
</gene>
<evidence type="ECO:0000256" key="4">
    <source>
        <dbReference type="ARBA" id="ARBA00022856"/>
    </source>
</evidence>
<dbReference type="Gene3D" id="1.20.1250.20">
    <property type="entry name" value="MFS general substrate transporter like domains"/>
    <property type="match status" value="1"/>
</dbReference>
<feature type="transmembrane region" description="Helical" evidence="8">
    <location>
        <begin position="187"/>
        <end position="209"/>
    </location>
</feature>
<name>A0A9W9YZP2_9CNID</name>
<evidence type="ECO:0000256" key="7">
    <source>
        <dbReference type="RuleBase" id="RU003755"/>
    </source>
</evidence>
<protein>
    <submittedName>
        <fullName evidence="10">Uncharacterized protein</fullName>
    </submittedName>
</protein>
<evidence type="ECO:0000256" key="2">
    <source>
        <dbReference type="ARBA" id="ARBA00005982"/>
    </source>
</evidence>
<evidence type="ECO:0000256" key="1">
    <source>
        <dbReference type="ARBA" id="ARBA00004141"/>
    </source>
</evidence>
<accession>A0A9W9YZP2</accession>
<keyword evidence="11" id="KW-1185">Reference proteome</keyword>
<dbReference type="EMBL" id="MU826836">
    <property type="protein sequence ID" value="KAJ7372467.1"/>
    <property type="molecule type" value="Genomic_DNA"/>
</dbReference>
<dbReference type="GO" id="GO:0022857">
    <property type="term" value="F:transmembrane transporter activity"/>
    <property type="evidence" value="ECO:0007669"/>
    <property type="project" value="InterPro"/>
</dbReference>
<reference evidence="10" key="1">
    <citation type="submission" date="2023-01" db="EMBL/GenBank/DDBJ databases">
        <title>Genome assembly of the deep-sea coral Lophelia pertusa.</title>
        <authorList>
            <person name="Herrera S."/>
            <person name="Cordes E."/>
        </authorList>
    </citation>
    <scope>NUCLEOTIDE SEQUENCE</scope>
    <source>
        <strain evidence="10">USNM1676648</strain>
        <tissue evidence="10">Polyp</tissue>
    </source>
</reference>
<evidence type="ECO:0000256" key="9">
    <source>
        <dbReference type="SAM" id="SignalP"/>
    </source>
</evidence>
<dbReference type="PANTHER" id="PTHR11654">
    <property type="entry name" value="OLIGOPEPTIDE TRANSPORTER-RELATED"/>
    <property type="match status" value="1"/>
</dbReference>
<keyword evidence="9" id="KW-0732">Signal</keyword>